<dbReference type="RefSeq" id="WP_238204085.1">
    <property type="nucleotide sequence ID" value="NZ_BPQE01000017.1"/>
</dbReference>
<name>A0ABU0HV06_9HYPH</name>
<protein>
    <submittedName>
        <fullName evidence="1">Uncharacterized protein</fullName>
    </submittedName>
</protein>
<reference evidence="1 2" key="1">
    <citation type="submission" date="2023-07" db="EMBL/GenBank/DDBJ databases">
        <title>Genomic Encyclopedia of Type Strains, Phase IV (KMG-IV): sequencing the most valuable type-strain genomes for metagenomic binning, comparative biology and taxonomic classification.</title>
        <authorList>
            <person name="Goeker M."/>
        </authorList>
    </citation>
    <scope>NUCLEOTIDE SEQUENCE [LARGE SCALE GENOMIC DNA]</scope>
    <source>
        <strain evidence="1 2">DSM 19013</strain>
    </source>
</reference>
<sequence length="58" mass="6173">MLALIATQTPTPAEEAADRDPGFLTLAISLIRAARHHLNYAFACHCDLMAKAGGPEPL</sequence>
<accession>A0ABU0HV06</accession>
<comment type="caution">
    <text evidence="1">The sequence shown here is derived from an EMBL/GenBank/DDBJ whole genome shotgun (WGS) entry which is preliminary data.</text>
</comment>
<organism evidence="1 2">
    <name type="scientific">Methylobacterium aerolatum</name>
    <dbReference type="NCBI Taxonomy" id="418708"/>
    <lineage>
        <taxon>Bacteria</taxon>
        <taxon>Pseudomonadati</taxon>
        <taxon>Pseudomonadota</taxon>
        <taxon>Alphaproteobacteria</taxon>
        <taxon>Hyphomicrobiales</taxon>
        <taxon>Methylobacteriaceae</taxon>
        <taxon>Methylobacterium</taxon>
    </lineage>
</organism>
<dbReference type="EMBL" id="JAUSVP010000002">
    <property type="protein sequence ID" value="MDQ0446162.1"/>
    <property type="molecule type" value="Genomic_DNA"/>
</dbReference>
<proteinExistence type="predicted"/>
<evidence type="ECO:0000313" key="2">
    <source>
        <dbReference type="Proteomes" id="UP001231124"/>
    </source>
</evidence>
<dbReference type="Proteomes" id="UP001231124">
    <property type="component" value="Unassembled WGS sequence"/>
</dbReference>
<evidence type="ECO:0000313" key="1">
    <source>
        <dbReference type="EMBL" id="MDQ0446162.1"/>
    </source>
</evidence>
<keyword evidence="2" id="KW-1185">Reference proteome</keyword>
<gene>
    <name evidence="1" type="ORF">QO012_000651</name>
</gene>